<dbReference type="InterPro" id="IPR027417">
    <property type="entry name" value="P-loop_NTPase"/>
</dbReference>
<protein>
    <recommendedName>
        <fullName evidence="2">AAA+ ATPase domain-containing protein</fullName>
    </recommendedName>
</protein>
<dbReference type="GO" id="GO:0005524">
    <property type="term" value="F:ATP binding"/>
    <property type="evidence" value="ECO:0007669"/>
    <property type="project" value="InterPro"/>
</dbReference>
<feature type="domain" description="AAA+ ATPase" evidence="2">
    <location>
        <begin position="212"/>
        <end position="343"/>
    </location>
</feature>
<sequence>MRQQSDIYTLRYLSTQDKYEEISQYLLKQFPEKIKEFLYLEELVSQQNDWRRQRKQKPKTLKVLSSGECVITIPWTYNGTVYKIHIDHHNMIDPKGKPEKLLQANDCAHFPTETFVMNMNLQCISRDALIDFVDTAVERHNDDCNRYLETDNDTMSVYYYSDDYWSLLSKTPKRNIQTVYLKQGVKEDLLAKVQTFFSEEIRSDYLKYGIPYKSVHMIYGPPGTGKTSVIKSISSELDCDLFVLPVTKTMLDSNFVDAFNYINDKSDKNRIVVIEDIDTMFEERKEGDKNNGITMQGFLNCLDGFTCIEGTLVFLTANKPEVLDNAMIRSCRIDHKLELSYADKYQTQMMFEVFFPKQADKFPEFYKYVKHKQYTTAMLQEFLFYNRRAENIMDHKEKFQDIIDQNNTKHFELLKKEERMYT</sequence>
<dbReference type="Gene3D" id="3.40.50.300">
    <property type="entry name" value="P-loop containing nucleotide triphosphate hydrolases"/>
    <property type="match status" value="1"/>
</dbReference>
<dbReference type="InterPro" id="IPR050747">
    <property type="entry name" value="Mitochondrial_chaperone_BCS1"/>
</dbReference>
<evidence type="ECO:0000259" key="2">
    <source>
        <dbReference type="SMART" id="SM00382"/>
    </source>
</evidence>
<evidence type="ECO:0000256" key="1">
    <source>
        <dbReference type="ARBA" id="ARBA00007448"/>
    </source>
</evidence>
<dbReference type="SMART" id="SM00382">
    <property type="entry name" value="AAA"/>
    <property type="match status" value="1"/>
</dbReference>
<dbReference type="AlphaFoldDB" id="A0A6C0F5L8"/>
<dbReference type="GO" id="GO:0016887">
    <property type="term" value="F:ATP hydrolysis activity"/>
    <property type="evidence" value="ECO:0007669"/>
    <property type="project" value="InterPro"/>
</dbReference>
<evidence type="ECO:0000313" key="3">
    <source>
        <dbReference type="EMBL" id="QHT36938.1"/>
    </source>
</evidence>
<dbReference type="EMBL" id="MN738787">
    <property type="protein sequence ID" value="QHT36938.1"/>
    <property type="molecule type" value="Genomic_DNA"/>
</dbReference>
<dbReference type="InterPro" id="IPR003959">
    <property type="entry name" value="ATPase_AAA_core"/>
</dbReference>
<name>A0A6C0F5L8_9ZZZZ</name>
<comment type="similarity">
    <text evidence="1">Belongs to the AAA ATPase family. BCS1 subfamily.</text>
</comment>
<dbReference type="PANTHER" id="PTHR23070">
    <property type="entry name" value="BCS1 AAA-TYPE ATPASE"/>
    <property type="match status" value="1"/>
</dbReference>
<reference evidence="3" key="1">
    <citation type="journal article" date="2020" name="Nature">
        <title>Giant virus diversity and host interactions through global metagenomics.</title>
        <authorList>
            <person name="Schulz F."/>
            <person name="Roux S."/>
            <person name="Paez-Espino D."/>
            <person name="Jungbluth S."/>
            <person name="Walsh D.A."/>
            <person name="Denef V.J."/>
            <person name="McMahon K.D."/>
            <person name="Konstantinidis K.T."/>
            <person name="Eloe-Fadrosh E.A."/>
            <person name="Kyrpides N.C."/>
            <person name="Woyke T."/>
        </authorList>
    </citation>
    <scope>NUCLEOTIDE SEQUENCE</scope>
    <source>
        <strain evidence="3">GVMAG-S-ERX555967-130</strain>
    </source>
</reference>
<dbReference type="InterPro" id="IPR003593">
    <property type="entry name" value="AAA+_ATPase"/>
</dbReference>
<dbReference type="Pfam" id="PF00004">
    <property type="entry name" value="AAA"/>
    <property type="match status" value="1"/>
</dbReference>
<accession>A0A6C0F5L8</accession>
<dbReference type="SUPFAM" id="SSF52540">
    <property type="entry name" value="P-loop containing nucleoside triphosphate hydrolases"/>
    <property type="match status" value="1"/>
</dbReference>
<proteinExistence type="inferred from homology"/>
<organism evidence="3">
    <name type="scientific">viral metagenome</name>
    <dbReference type="NCBI Taxonomy" id="1070528"/>
    <lineage>
        <taxon>unclassified sequences</taxon>
        <taxon>metagenomes</taxon>
        <taxon>organismal metagenomes</taxon>
    </lineage>
</organism>